<name>A0A4R9JUX8_9LEPT</name>
<dbReference type="RefSeq" id="WP_135618383.1">
    <property type="nucleotide sequence ID" value="NZ_RQGG01000013.1"/>
</dbReference>
<keyword evidence="1" id="KW-0732">Signal</keyword>
<reference evidence="2" key="1">
    <citation type="journal article" date="2019" name="PLoS Negl. Trop. Dis.">
        <title>Revisiting the worldwide diversity of Leptospira species in the environment.</title>
        <authorList>
            <person name="Vincent A.T."/>
            <person name="Schiettekatte O."/>
            <person name="Bourhy P."/>
            <person name="Veyrier F.J."/>
            <person name="Picardeau M."/>
        </authorList>
    </citation>
    <scope>NUCLEOTIDE SEQUENCE [LARGE SCALE GENOMIC DNA]</scope>
    <source>
        <strain evidence="2">201702454</strain>
    </source>
</reference>
<keyword evidence="3" id="KW-1185">Reference proteome</keyword>
<dbReference type="EMBL" id="RQGG01000013">
    <property type="protein sequence ID" value="TGL55163.1"/>
    <property type="molecule type" value="Genomic_DNA"/>
</dbReference>
<gene>
    <name evidence="2" type="ORF">EHQ59_06045</name>
</gene>
<evidence type="ECO:0000256" key="1">
    <source>
        <dbReference type="SAM" id="SignalP"/>
    </source>
</evidence>
<comment type="caution">
    <text evidence="2">The sequence shown here is derived from an EMBL/GenBank/DDBJ whole genome shotgun (WGS) entry which is preliminary data.</text>
</comment>
<evidence type="ECO:0000313" key="2">
    <source>
        <dbReference type="EMBL" id="TGL55163.1"/>
    </source>
</evidence>
<dbReference type="AlphaFoldDB" id="A0A4R9JUX8"/>
<feature type="chain" id="PRO_5020500513" description="Lipoprotein" evidence="1">
    <location>
        <begin position="32"/>
        <end position="280"/>
    </location>
</feature>
<accession>A0A4R9JUX8</accession>
<dbReference type="OrthoDB" id="327687at2"/>
<sequence>MIQTTFQPRTTRLFQRVFLVFFCLGSLFCSGQTSNNDTATSLFLAKETGENGCTVAGLGSQLKAGYTGITTTSQSVSFLLAGDTYYAVMQIKGAQIGTRVVLSRYAKVAVYTSSSCPLELNIAPLAKEGTEYTKTDSPQTIISFTKSGSYLLYLYQKESGTANPVTVLTDGTAVQTVSDSDLSDLLNGGSTKTFKFACAVGGGVCQNYYGYLTSCLSGTKQTAKCTETSVVGSCKVTQSSVGYIISVYTAPLTGGGGGTAATHCSGISGSYVDGSTVQTP</sequence>
<dbReference type="Proteomes" id="UP000297609">
    <property type="component" value="Unassembled WGS sequence"/>
</dbReference>
<proteinExistence type="predicted"/>
<feature type="signal peptide" evidence="1">
    <location>
        <begin position="1"/>
        <end position="31"/>
    </location>
</feature>
<evidence type="ECO:0000313" key="3">
    <source>
        <dbReference type="Proteomes" id="UP000297609"/>
    </source>
</evidence>
<protein>
    <recommendedName>
        <fullName evidence="4">Lipoprotein</fullName>
    </recommendedName>
</protein>
<organism evidence="2 3">
    <name type="scientific">Leptospira kemamanensis</name>
    <dbReference type="NCBI Taxonomy" id="2484942"/>
    <lineage>
        <taxon>Bacteria</taxon>
        <taxon>Pseudomonadati</taxon>
        <taxon>Spirochaetota</taxon>
        <taxon>Spirochaetia</taxon>
        <taxon>Leptospirales</taxon>
        <taxon>Leptospiraceae</taxon>
        <taxon>Leptospira</taxon>
    </lineage>
</organism>
<evidence type="ECO:0008006" key="4">
    <source>
        <dbReference type="Google" id="ProtNLM"/>
    </source>
</evidence>